<organism evidence="3 4">
    <name type="scientific">Endocarpon pusillum</name>
    <dbReference type="NCBI Taxonomy" id="364733"/>
    <lineage>
        <taxon>Eukaryota</taxon>
        <taxon>Fungi</taxon>
        <taxon>Dikarya</taxon>
        <taxon>Ascomycota</taxon>
        <taxon>Pezizomycotina</taxon>
        <taxon>Eurotiomycetes</taxon>
        <taxon>Chaetothyriomycetidae</taxon>
        <taxon>Verrucariales</taxon>
        <taxon>Verrucariaceae</taxon>
        <taxon>Endocarpon</taxon>
    </lineage>
</organism>
<reference evidence="3" key="1">
    <citation type="submission" date="2020-02" db="EMBL/GenBank/DDBJ databases">
        <authorList>
            <person name="Palmer J.M."/>
        </authorList>
    </citation>
    <scope>NUCLEOTIDE SEQUENCE</scope>
    <source>
        <strain evidence="3">EPUS1.4</strain>
        <tissue evidence="3">Thallus</tissue>
    </source>
</reference>
<evidence type="ECO:0000259" key="2">
    <source>
        <dbReference type="PROSITE" id="PS50172"/>
    </source>
</evidence>
<protein>
    <recommendedName>
        <fullName evidence="2">BRCT domain-containing protein</fullName>
    </recommendedName>
</protein>
<dbReference type="Gene3D" id="3.40.50.10190">
    <property type="entry name" value="BRCT domain"/>
    <property type="match status" value="1"/>
</dbReference>
<evidence type="ECO:0000313" key="3">
    <source>
        <dbReference type="EMBL" id="KAF7505199.1"/>
    </source>
</evidence>
<dbReference type="GO" id="GO:0005634">
    <property type="term" value="C:nucleus"/>
    <property type="evidence" value="ECO:0007669"/>
    <property type="project" value="TreeGrafter"/>
</dbReference>
<dbReference type="GO" id="GO:0042276">
    <property type="term" value="P:error-prone translesion synthesis"/>
    <property type="evidence" value="ECO:0007669"/>
    <property type="project" value="TreeGrafter"/>
</dbReference>
<dbReference type="PANTHER" id="PTHR45990:SF1">
    <property type="entry name" value="DNA REPAIR PROTEIN REV1"/>
    <property type="match status" value="1"/>
</dbReference>
<dbReference type="EMBL" id="JAACFV010000116">
    <property type="protein sequence ID" value="KAF7505199.1"/>
    <property type="molecule type" value="Genomic_DNA"/>
</dbReference>
<comment type="caution">
    <text evidence="3">The sequence shown here is derived from an EMBL/GenBank/DDBJ whole genome shotgun (WGS) entry which is preliminary data.</text>
</comment>
<accession>A0A8H7ABZ2</accession>
<evidence type="ECO:0000313" key="4">
    <source>
        <dbReference type="Proteomes" id="UP000606974"/>
    </source>
</evidence>
<dbReference type="GO" id="GO:0017125">
    <property type="term" value="F:deoxycytidyl transferase activity"/>
    <property type="evidence" value="ECO:0007669"/>
    <property type="project" value="TreeGrafter"/>
</dbReference>
<feature type="domain" description="BRCT" evidence="2">
    <location>
        <begin position="172"/>
        <end position="272"/>
    </location>
</feature>
<gene>
    <name evidence="3" type="ORF">GJ744_001189</name>
</gene>
<feature type="region of interest" description="Disordered" evidence="1">
    <location>
        <begin position="130"/>
        <end position="158"/>
    </location>
</feature>
<name>A0A8H7ABZ2_9EURO</name>
<dbReference type="Proteomes" id="UP000606974">
    <property type="component" value="Unassembled WGS sequence"/>
</dbReference>
<keyword evidence="4" id="KW-1185">Reference proteome</keyword>
<proteinExistence type="predicted"/>
<dbReference type="OrthoDB" id="427711at2759"/>
<dbReference type="InterPro" id="IPR036420">
    <property type="entry name" value="BRCT_dom_sf"/>
</dbReference>
<feature type="region of interest" description="Disordered" evidence="1">
    <location>
        <begin position="1"/>
        <end position="58"/>
    </location>
</feature>
<dbReference type="PROSITE" id="PS50172">
    <property type="entry name" value="BRCT"/>
    <property type="match status" value="1"/>
</dbReference>
<dbReference type="PANTHER" id="PTHR45990">
    <property type="entry name" value="DNA REPAIR PROTEIN REV1"/>
    <property type="match status" value="1"/>
</dbReference>
<evidence type="ECO:0000256" key="1">
    <source>
        <dbReference type="SAM" id="MobiDB-lite"/>
    </source>
</evidence>
<dbReference type="AlphaFoldDB" id="A0A8H7ABZ2"/>
<dbReference type="SMART" id="SM00292">
    <property type="entry name" value="BRCT"/>
    <property type="match status" value="1"/>
</dbReference>
<dbReference type="InterPro" id="IPR001357">
    <property type="entry name" value="BRCT_dom"/>
</dbReference>
<sequence>MPPTRAPEPTRTCFDPFNSSSTGHQCAENRLSGSTSWRESRARKLAHQLSDSSGGGGVEHLCDLVDAGKEDLGKDGRKKNGYWEVGASALREKGWQDIRGLMGGNKKRKTEELFKDFNGYCKRQKASPMDKIDDPITRSLPVPSQASIVPPSQIPGPRVYTLSNSTTGATPTEPQIFRSLTLYLNGSTYASGISDHKLKSLFVQHGGSLSIALGRRTVTHVVLGSIVGGLAAGKIQKEVTKVGGKGVKYVTAQWVVDSVQCGKRLPESGYRAVHIAMKGQGSVLDKMGCKTEKVDEDKKGS</sequence>
<dbReference type="GO" id="GO:0003887">
    <property type="term" value="F:DNA-directed DNA polymerase activity"/>
    <property type="evidence" value="ECO:0007669"/>
    <property type="project" value="TreeGrafter"/>
</dbReference>
<dbReference type="GO" id="GO:0070987">
    <property type="term" value="P:error-free translesion synthesis"/>
    <property type="evidence" value="ECO:0007669"/>
    <property type="project" value="TreeGrafter"/>
</dbReference>
<dbReference type="SUPFAM" id="SSF52113">
    <property type="entry name" value="BRCT domain"/>
    <property type="match status" value="1"/>
</dbReference>